<name>A0A7I9W9C0_MYCAG</name>
<sequence length="50" mass="5683">MIMTIDPMEAQNALTNATADDFGEWLRLAREAFTAVAADGRTEFQPPRWR</sequence>
<dbReference type="Proteomes" id="UP000465302">
    <property type="component" value="Unassembled WGS sequence"/>
</dbReference>
<comment type="caution">
    <text evidence="1">The sequence shown here is derived from an EMBL/GenBank/DDBJ whole genome shotgun (WGS) entry which is preliminary data.</text>
</comment>
<accession>A0A7I9W9C0</accession>
<evidence type="ECO:0000313" key="2">
    <source>
        <dbReference type="Proteomes" id="UP000465302"/>
    </source>
</evidence>
<evidence type="ECO:0000313" key="1">
    <source>
        <dbReference type="EMBL" id="GFG53968.1"/>
    </source>
</evidence>
<protein>
    <submittedName>
        <fullName evidence="1">Uncharacterized protein</fullName>
    </submittedName>
</protein>
<dbReference type="AlphaFoldDB" id="A0A7I9W9C0"/>
<proteinExistence type="predicted"/>
<dbReference type="EMBL" id="BLKS01000001">
    <property type="protein sequence ID" value="GFG53968.1"/>
    <property type="molecule type" value="Genomic_DNA"/>
</dbReference>
<reference evidence="1 2" key="1">
    <citation type="journal article" date="2019" name="Emerg. Microbes Infect.">
        <title>Comprehensive subspecies identification of 175 nontuberculous mycobacteria species based on 7547 genomic profiles.</title>
        <authorList>
            <person name="Matsumoto Y."/>
            <person name="Kinjo T."/>
            <person name="Motooka D."/>
            <person name="Nabeya D."/>
            <person name="Jung N."/>
            <person name="Uechi K."/>
            <person name="Horii T."/>
            <person name="Iida T."/>
            <person name="Fujita J."/>
            <person name="Nakamura S."/>
        </authorList>
    </citation>
    <scope>NUCLEOTIDE SEQUENCE [LARGE SCALE GENOMIC DNA]</scope>
    <source>
        <strain evidence="1 2">JCM 6377</strain>
    </source>
</reference>
<gene>
    <name evidence="1" type="ORF">MAGR_54090</name>
</gene>
<organism evidence="1 2">
    <name type="scientific">Mycolicibacterium agri</name>
    <name type="common">Mycobacterium agri</name>
    <dbReference type="NCBI Taxonomy" id="36811"/>
    <lineage>
        <taxon>Bacteria</taxon>
        <taxon>Bacillati</taxon>
        <taxon>Actinomycetota</taxon>
        <taxon>Actinomycetes</taxon>
        <taxon>Mycobacteriales</taxon>
        <taxon>Mycobacteriaceae</taxon>
        <taxon>Mycolicibacterium</taxon>
    </lineage>
</organism>